<gene>
    <name evidence="3" type="ORF">FSB_LOCUS27154</name>
</gene>
<accession>A0A2N9GI50</accession>
<keyword evidence="2" id="KW-0732">Signal</keyword>
<name>A0A2N9GI50_FAGSY</name>
<feature type="chain" id="PRO_5014686354" description="Transmembrane protein" evidence="2">
    <location>
        <begin position="29"/>
        <end position="74"/>
    </location>
</feature>
<evidence type="ECO:0000313" key="3">
    <source>
        <dbReference type="EMBL" id="SPC99272.1"/>
    </source>
</evidence>
<evidence type="ECO:0008006" key="4">
    <source>
        <dbReference type="Google" id="ProtNLM"/>
    </source>
</evidence>
<proteinExistence type="predicted"/>
<evidence type="ECO:0000256" key="2">
    <source>
        <dbReference type="SAM" id="SignalP"/>
    </source>
</evidence>
<organism evidence="3">
    <name type="scientific">Fagus sylvatica</name>
    <name type="common">Beechnut</name>
    <dbReference type="NCBI Taxonomy" id="28930"/>
    <lineage>
        <taxon>Eukaryota</taxon>
        <taxon>Viridiplantae</taxon>
        <taxon>Streptophyta</taxon>
        <taxon>Embryophyta</taxon>
        <taxon>Tracheophyta</taxon>
        <taxon>Spermatophyta</taxon>
        <taxon>Magnoliopsida</taxon>
        <taxon>eudicotyledons</taxon>
        <taxon>Gunneridae</taxon>
        <taxon>Pentapetalae</taxon>
        <taxon>rosids</taxon>
        <taxon>fabids</taxon>
        <taxon>Fagales</taxon>
        <taxon>Fagaceae</taxon>
        <taxon>Fagus</taxon>
    </lineage>
</organism>
<feature type="region of interest" description="Disordered" evidence="1">
    <location>
        <begin position="53"/>
        <end position="74"/>
    </location>
</feature>
<dbReference type="EMBL" id="OIVN01001956">
    <property type="protein sequence ID" value="SPC99272.1"/>
    <property type="molecule type" value="Genomic_DNA"/>
</dbReference>
<protein>
    <recommendedName>
        <fullName evidence="4">Transmembrane protein</fullName>
    </recommendedName>
</protein>
<dbReference type="AlphaFoldDB" id="A0A2N9GI50"/>
<feature type="signal peptide" evidence="2">
    <location>
        <begin position="1"/>
        <end position="28"/>
    </location>
</feature>
<evidence type="ECO:0000256" key="1">
    <source>
        <dbReference type="SAM" id="MobiDB-lite"/>
    </source>
</evidence>
<sequence length="74" mass="7743">MGFGKTSTILMMIVVILVAILFCNGVEATKALKEDFASPTGNHPQAYENATYKYNMAGQGPHTDTGPSPGGSGH</sequence>
<reference evidence="3" key="1">
    <citation type="submission" date="2018-02" db="EMBL/GenBank/DDBJ databases">
        <authorList>
            <person name="Cohen D.B."/>
            <person name="Kent A.D."/>
        </authorList>
    </citation>
    <scope>NUCLEOTIDE SEQUENCE</scope>
</reference>